<sequence>MAWAAIPVAEEGELHAAEIAEFLQVSPAAISGAVRCLTQTALMIRECEPGARHDHYRMRGNVWYQSIAHNHKETLLRQWERTLLDGIEVTGTGSRAAARLEESQEFLEFLRLEVPALLEKWRQRADTGGRPG</sequence>
<comment type="caution">
    <text evidence="4">The sequence shown here is derived from an EMBL/GenBank/DDBJ whole genome shotgun (WGS) entry which is preliminary data.</text>
</comment>
<dbReference type="PANTHER" id="PTHR38465">
    <property type="entry name" value="HTH-TYPE TRANSCRIPTIONAL REGULATOR MJ1563-RELATED"/>
    <property type="match status" value="1"/>
</dbReference>
<accession>A0ABT9QZ38</accession>
<organism evidence="4 5">
    <name type="scientific">Streptosporangium brasiliense</name>
    <dbReference type="NCBI Taxonomy" id="47480"/>
    <lineage>
        <taxon>Bacteria</taxon>
        <taxon>Bacillati</taxon>
        <taxon>Actinomycetota</taxon>
        <taxon>Actinomycetes</taxon>
        <taxon>Streptosporangiales</taxon>
        <taxon>Streptosporangiaceae</taxon>
        <taxon>Streptosporangium</taxon>
    </lineage>
</organism>
<gene>
    <name evidence="4" type="ORF">J2S55_000734</name>
</gene>
<evidence type="ECO:0000313" key="5">
    <source>
        <dbReference type="Proteomes" id="UP001230426"/>
    </source>
</evidence>
<protein>
    <submittedName>
        <fullName evidence="4">DNA-binding transcriptional regulator GbsR (MarR family)</fullName>
    </submittedName>
</protein>
<evidence type="ECO:0000313" key="4">
    <source>
        <dbReference type="EMBL" id="MDP9861475.1"/>
    </source>
</evidence>
<dbReference type="GO" id="GO:0003677">
    <property type="term" value="F:DNA binding"/>
    <property type="evidence" value="ECO:0007669"/>
    <property type="project" value="UniProtKB-KW"/>
</dbReference>
<dbReference type="Proteomes" id="UP001230426">
    <property type="component" value="Unassembled WGS sequence"/>
</dbReference>
<name>A0ABT9QZ38_9ACTN</name>
<keyword evidence="5" id="KW-1185">Reference proteome</keyword>
<evidence type="ECO:0000256" key="3">
    <source>
        <dbReference type="ARBA" id="ARBA00023163"/>
    </source>
</evidence>
<dbReference type="RefSeq" id="WP_306857253.1">
    <property type="nucleotide sequence ID" value="NZ_JAUSRB010000001.1"/>
</dbReference>
<dbReference type="InterPro" id="IPR036390">
    <property type="entry name" value="WH_DNA-bd_sf"/>
</dbReference>
<dbReference type="InterPro" id="IPR052362">
    <property type="entry name" value="HTH-GbsR_regulator"/>
</dbReference>
<keyword evidence="3" id="KW-0804">Transcription</keyword>
<dbReference type="PANTHER" id="PTHR38465:SF2">
    <property type="entry name" value="HTH-TYPE TRANSCRIPTIONAL REGULATOR MMPR5"/>
    <property type="match status" value="1"/>
</dbReference>
<dbReference type="InterPro" id="IPR036388">
    <property type="entry name" value="WH-like_DNA-bd_sf"/>
</dbReference>
<evidence type="ECO:0000256" key="2">
    <source>
        <dbReference type="ARBA" id="ARBA00023125"/>
    </source>
</evidence>
<dbReference type="Gene3D" id="1.10.10.10">
    <property type="entry name" value="Winged helix-like DNA-binding domain superfamily/Winged helix DNA-binding domain"/>
    <property type="match status" value="1"/>
</dbReference>
<dbReference type="SUPFAM" id="SSF46785">
    <property type="entry name" value="Winged helix' DNA-binding domain"/>
    <property type="match status" value="1"/>
</dbReference>
<reference evidence="4 5" key="1">
    <citation type="submission" date="2023-07" db="EMBL/GenBank/DDBJ databases">
        <title>Sequencing the genomes of 1000 actinobacteria strains.</title>
        <authorList>
            <person name="Klenk H.-P."/>
        </authorList>
    </citation>
    <scope>NUCLEOTIDE SEQUENCE [LARGE SCALE GENOMIC DNA]</scope>
    <source>
        <strain evidence="4 5">DSM 44109</strain>
    </source>
</reference>
<keyword evidence="1" id="KW-0805">Transcription regulation</keyword>
<proteinExistence type="predicted"/>
<dbReference type="EMBL" id="JAUSRB010000001">
    <property type="protein sequence ID" value="MDP9861475.1"/>
    <property type="molecule type" value="Genomic_DNA"/>
</dbReference>
<evidence type="ECO:0000256" key="1">
    <source>
        <dbReference type="ARBA" id="ARBA00023015"/>
    </source>
</evidence>
<keyword evidence="2 4" id="KW-0238">DNA-binding</keyword>